<dbReference type="PANTHER" id="PTHR46191">
    <property type="match status" value="1"/>
</dbReference>
<organism evidence="1 2">
    <name type="scientific">Dehalogenimonas etheniformans</name>
    <dbReference type="NCBI Taxonomy" id="1536648"/>
    <lineage>
        <taxon>Bacteria</taxon>
        <taxon>Bacillati</taxon>
        <taxon>Chloroflexota</taxon>
        <taxon>Dehalococcoidia</taxon>
        <taxon>Dehalococcoidales</taxon>
        <taxon>Dehalococcoidaceae</taxon>
        <taxon>Dehalogenimonas</taxon>
    </lineage>
</organism>
<dbReference type="Gene3D" id="1.10.150.240">
    <property type="entry name" value="Putative phosphatase, domain 2"/>
    <property type="match status" value="1"/>
</dbReference>
<accession>A0A2P5P617</accession>
<dbReference type="InterPro" id="IPR023198">
    <property type="entry name" value="PGP-like_dom2"/>
</dbReference>
<keyword evidence="2" id="KW-1185">Reference proteome</keyword>
<dbReference type="OrthoDB" id="9809962at2"/>
<dbReference type="InterPro" id="IPR051828">
    <property type="entry name" value="HAD-like_hydrolase_domain"/>
</dbReference>
<dbReference type="GO" id="GO:0016787">
    <property type="term" value="F:hydrolase activity"/>
    <property type="evidence" value="ECO:0007669"/>
    <property type="project" value="UniProtKB-KW"/>
</dbReference>
<dbReference type="RefSeq" id="WP_102330762.1">
    <property type="nucleotide sequence ID" value="NZ_CP058566.2"/>
</dbReference>
<dbReference type="PRINTS" id="PR00413">
    <property type="entry name" value="HADHALOGNASE"/>
</dbReference>
<dbReference type="Gene3D" id="3.40.50.1000">
    <property type="entry name" value="HAD superfamily/HAD-like"/>
    <property type="match status" value="1"/>
</dbReference>
<gene>
    <name evidence="1" type="ORF">JP09_008425</name>
</gene>
<dbReference type="SFLD" id="SFLDS00003">
    <property type="entry name" value="Haloacid_Dehalogenase"/>
    <property type="match status" value="1"/>
</dbReference>
<evidence type="ECO:0000313" key="2">
    <source>
        <dbReference type="Proteomes" id="UP000235653"/>
    </source>
</evidence>
<dbReference type="NCBIfam" id="TIGR01549">
    <property type="entry name" value="HAD-SF-IA-v1"/>
    <property type="match status" value="1"/>
</dbReference>
<dbReference type="Pfam" id="PF00702">
    <property type="entry name" value="Hydrolase"/>
    <property type="match status" value="1"/>
</dbReference>
<dbReference type="SUPFAM" id="SSF56784">
    <property type="entry name" value="HAD-like"/>
    <property type="match status" value="1"/>
</dbReference>
<comment type="caution">
    <text evidence="1">The sequence shown here is derived from an EMBL/GenBank/DDBJ whole genome shotgun (WGS) entry which is preliminary data.</text>
</comment>
<dbReference type="Proteomes" id="UP000235653">
    <property type="component" value="Unassembled WGS sequence"/>
</dbReference>
<dbReference type="InterPro" id="IPR036412">
    <property type="entry name" value="HAD-like_sf"/>
</dbReference>
<keyword evidence="1" id="KW-0378">Hydrolase</keyword>
<dbReference type="InterPro" id="IPR023214">
    <property type="entry name" value="HAD_sf"/>
</dbReference>
<name>A0A2P5P617_9CHLR</name>
<proteinExistence type="predicted"/>
<reference evidence="1 2" key="1">
    <citation type="journal article" date="2017" name="ISME J.">
        <title>Grape pomace compost harbors organohalide-respiring Dehalogenimonas species with novel reductive dehalogenase genes.</title>
        <authorList>
            <person name="Yang Y."/>
            <person name="Higgins S.A."/>
            <person name="Yan J."/>
            <person name="Simsir B."/>
            <person name="Chourey K."/>
            <person name="Iyer R."/>
            <person name="Hettich R.L."/>
            <person name="Baldwin B."/>
            <person name="Ogles D.M."/>
            <person name="Loffler F.E."/>
        </authorList>
    </citation>
    <scope>NUCLEOTIDE SEQUENCE [LARGE SCALE GENOMIC DNA]</scope>
    <source>
        <strain evidence="1 2">GP</strain>
    </source>
</reference>
<dbReference type="PANTHER" id="PTHR46191:SF2">
    <property type="entry name" value="HALOACID DEHALOGENASE-LIKE HYDROLASE DOMAIN-CONTAINING PROTEIN 3"/>
    <property type="match status" value="1"/>
</dbReference>
<dbReference type="EMBL" id="JQAN02000011">
    <property type="protein sequence ID" value="PPD57751.1"/>
    <property type="molecule type" value="Genomic_DNA"/>
</dbReference>
<dbReference type="AlphaFoldDB" id="A0A2P5P617"/>
<evidence type="ECO:0000313" key="1">
    <source>
        <dbReference type="EMBL" id="PPD57751.1"/>
    </source>
</evidence>
<dbReference type="SFLD" id="SFLDG01129">
    <property type="entry name" value="C1.5:_HAD__Beta-PGM__Phosphata"/>
    <property type="match status" value="1"/>
</dbReference>
<protein>
    <submittedName>
        <fullName evidence="1">HAD family hydrolase</fullName>
    </submittedName>
</protein>
<sequence>MIKAVFFDLYQTLVGYDPPREEWESQALDSLGIKASAKAFAKGFIIADEYFYTENAKKPMSKRPAEEVKAVYAKHQAIVLNEGGIEPNPDIIRSMLLRFRDAKLKQVLFDDVISTMSELKRREMIMGVVSNVDKDIKPLMDEFGISPFLTTVVTSQETGFTKPNPEIFLEAMRRVELPPQQIMFVGDQYQIDVLGSSAVGMKAVLLDRGGFSEAPAECPRVRTLYQLTNMIDQ</sequence>
<dbReference type="InterPro" id="IPR006439">
    <property type="entry name" value="HAD-SF_hydro_IA"/>
</dbReference>